<dbReference type="EMBL" id="AP028217">
    <property type="protein sequence ID" value="BEI94129.1"/>
    <property type="molecule type" value="Genomic_DNA"/>
</dbReference>
<dbReference type="GO" id="GO:0015031">
    <property type="term" value="P:protein transport"/>
    <property type="evidence" value="ECO:0007669"/>
    <property type="project" value="UniProtKB-KW"/>
</dbReference>
<keyword evidence="5 8" id="KW-1133">Transmembrane helix</keyword>
<keyword evidence="11" id="KW-1185">Reference proteome</keyword>
<dbReference type="KEGG" id="ccac:CcaHIS019_0605880"/>
<evidence type="ECO:0000256" key="3">
    <source>
        <dbReference type="ARBA" id="ARBA00022692"/>
    </source>
</evidence>
<keyword evidence="6 8" id="KW-0472">Membrane</keyword>
<dbReference type="GO" id="GO:0000139">
    <property type="term" value="C:Golgi membrane"/>
    <property type="evidence" value="ECO:0007669"/>
    <property type="project" value="TreeGrafter"/>
</dbReference>
<sequence length="99" mass="10556">MLFGFGNILLSALLLVNAVAILNEERFLARIGWSTRGSPAANSGFGNVPDPTYDPAYGNPDGVSFKTKVVNLIGAVRTLMRLPLIVINVVVILFLLIAG</sequence>
<evidence type="ECO:0000256" key="7">
    <source>
        <dbReference type="ARBA" id="ARBA00024203"/>
    </source>
</evidence>
<dbReference type="PANTHER" id="PTHR15858">
    <property type="entry name" value="IMMEDIATE EARLY RESPONSE 3-INTERACTING PROTEIN 1"/>
    <property type="match status" value="1"/>
</dbReference>
<dbReference type="RefSeq" id="XP_060459394.1">
    <property type="nucleotide sequence ID" value="XM_060603062.1"/>
</dbReference>
<evidence type="ECO:0000256" key="8">
    <source>
        <dbReference type="SAM" id="Phobius"/>
    </source>
</evidence>
<gene>
    <name evidence="10" type="ORF">CcaverHIS019_0605880</name>
</gene>
<accession>A0AA48L8U2</accession>
<dbReference type="Pfam" id="PF08571">
    <property type="entry name" value="Yos1"/>
    <property type="match status" value="1"/>
</dbReference>
<keyword evidence="3 8" id="KW-0812">Transmembrane</keyword>
<dbReference type="InterPro" id="IPR013880">
    <property type="entry name" value="Yos1"/>
</dbReference>
<dbReference type="PANTHER" id="PTHR15858:SF0">
    <property type="entry name" value="IMMEDIATE EARLY RESPONSE 3-INTERACTING PROTEIN 1"/>
    <property type="match status" value="1"/>
</dbReference>
<proteinExistence type="inferred from homology"/>
<reference evidence="10" key="1">
    <citation type="journal article" date="2023" name="BMC Genomics">
        <title>Chromosome-level genome assemblies of Cutaneotrichosporon spp. (Trichosporonales, Basidiomycota) reveal imbalanced evolution between nucleotide sequences and chromosome synteny.</title>
        <authorList>
            <person name="Kobayashi Y."/>
            <person name="Kayamori A."/>
            <person name="Aoki K."/>
            <person name="Shiwa Y."/>
            <person name="Matsutani M."/>
            <person name="Fujita N."/>
            <person name="Sugita T."/>
            <person name="Iwasaki W."/>
            <person name="Tanaka N."/>
            <person name="Takashima M."/>
        </authorList>
    </citation>
    <scope>NUCLEOTIDE SEQUENCE</scope>
    <source>
        <strain evidence="10">HIS019</strain>
    </source>
</reference>
<feature type="transmembrane region" description="Helical" evidence="8">
    <location>
        <begin position="79"/>
        <end position="98"/>
    </location>
</feature>
<organism evidence="10 11">
    <name type="scientific">Cutaneotrichosporon cavernicola</name>
    <dbReference type="NCBI Taxonomy" id="279322"/>
    <lineage>
        <taxon>Eukaryota</taxon>
        <taxon>Fungi</taxon>
        <taxon>Dikarya</taxon>
        <taxon>Basidiomycota</taxon>
        <taxon>Agaricomycotina</taxon>
        <taxon>Tremellomycetes</taxon>
        <taxon>Trichosporonales</taxon>
        <taxon>Trichosporonaceae</taxon>
        <taxon>Cutaneotrichosporon</taxon>
    </lineage>
</organism>
<name>A0AA48L8U2_9TREE</name>
<dbReference type="GO" id="GO:0030134">
    <property type="term" value="C:COPII-coated ER to Golgi transport vesicle"/>
    <property type="evidence" value="ECO:0007669"/>
    <property type="project" value="TreeGrafter"/>
</dbReference>
<dbReference type="GeneID" id="85497999"/>
<evidence type="ECO:0008006" key="12">
    <source>
        <dbReference type="Google" id="ProtNLM"/>
    </source>
</evidence>
<comment type="similarity">
    <text evidence="7">Belongs to the YOS1 family.</text>
</comment>
<dbReference type="GO" id="GO:0005789">
    <property type="term" value="C:endoplasmic reticulum membrane"/>
    <property type="evidence" value="ECO:0007669"/>
    <property type="project" value="TreeGrafter"/>
</dbReference>
<protein>
    <recommendedName>
        <fullName evidence="12">Yos1-like protein</fullName>
    </recommendedName>
</protein>
<evidence type="ECO:0000256" key="9">
    <source>
        <dbReference type="SAM" id="SignalP"/>
    </source>
</evidence>
<evidence type="ECO:0000256" key="4">
    <source>
        <dbReference type="ARBA" id="ARBA00022927"/>
    </source>
</evidence>
<evidence type="ECO:0000256" key="5">
    <source>
        <dbReference type="ARBA" id="ARBA00022989"/>
    </source>
</evidence>
<keyword evidence="9" id="KW-0732">Signal</keyword>
<evidence type="ECO:0000313" key="10">
    <source>
        <dbReference type="EMBL" id="BEI94129.1"/>
    </source>
</evidence>
<comment type="subcellular location">
    <subcellularLocation>
        <location evidence="1">Membrane</location>
    </subcellularLocation>
</comment>
<dbReference type="AlphaFoldDB" id="A0AA48L8U2"/>
<evidence type="ECO:0000256" key="2">
    <source>
        <dbReference type="ARBA" id="ARBA00022448"/>
    </source>
</evidence>
<keyword evidence="2" id="KW-0813">Transport</keyword>
<evidence type="ECO:0000256" key="1">
    <source>
        <dbReference type="ARBA" id="ARBA00004370"/>
    </source>
</evidence>
<keyword evidence="4" id="KW-0653">Protein transport</keyword>
<dbReference type="Proteomes" id="UP001233271">
    <property type="component" value="Chromosome 6"/>
</dbReference>
<feature type="chain" id="PRO_5041433571" description="Yos1-like protein" evidence="9">
    <location>
        <begin position="19"/>
        <end position="99"/>
    </location>
</feature>
<feature type="signal peptide" evidence="9">
    <location>
        <begin position="1"/>
        <end position="18"/>
    </location>
</feature>
<evidence type="ECO:0000256" key="6">
    <source>
        <dbReference type="ARBA" id="ARBA00023136"/>
    </source>
</evidence>
<evidence type="ECO:0000313" key="11">
    <source>
        <dbReference type="Proteomes" id="UP001233271"/>
    </source>
</evidence>
<dbReference type="GO" id="GO:0006888">
    <property type="term" value="P:endoplasmic reticulum to Golgi vesicle-mediated transport"/>
    <property type="evidence" value="ECO:0007669"/>
    <property type="project" value="TreeGrafter"/>
</dbReference>